<dbReference type="GO" id="GO:0042645">
    <property type="term" value="C:mitochondrial nucleoid"/>
    <property type="evidence" value="ECO:0000318"/>
    <property type="project" value="GO_Central"/>
</dbReference>
<evidence type="ECO:0000256" key="12">
    <source>
        <dbReference type="ARBA" id="ARBA00045216"/>
    </source>
</evidence>
<dbReference type="Pfam" id="PF00505">
    <property type="entry name" value="HMG_box"/>
    <property type="match status" value="1"/>
</dbReference>
<feature type="DNA-binding region" description="HMG box" evidence="14">
    <location>
        <begin position="147"/>
        <end position="211"/>
    </location>
</feature>
<sequence length="274" mass="31986">MAAALLGRALATAVGSRCFLRCSPTCSVEKWFSKYFSSDNRPKQPMSAYIRFYKDQQPIYKKQNPDVSILDITKKIAQVWRELPASDKKPYEAAAQTDRQIYKEQMARYKAELTPAEEAALKEEKRRKFKKRKATRKKRQLTVLGKPKRPRSAFNIFMSEHFQEAKGVSIQAKMKNVFDDWQKLHTSQKKTYLQLAEDDKIRYENEMKSWEEHMVEIGREDLIRYKNRRTVPKRKKTAKQASKKRATAVKKPLGTKSVSLTTNAKKVKAKRSEE</sequence>
<dbReference type="PRINTS" id="PR00886">
    <property type="entry name" value="HIGHMOBLTY12"/>
</dbReference>
<dbReference type="GO" id="GO:0005634">
    <property type="term" value="C:nucleus"/>
    <property type="evidence" value="ECO:0007669"/>
    <property type="project" value="UniProtKB-UniRule"/>
</dbReference>
<keyword evidence="6 14" id="KW-0238">DNA-binding</keyword>
<dbReference type="PANTHER" id="PTHR48112:SF36">
    <property type="entry name" value="TRANSCRIPTION FACTOR A, MITOCHONDRIAL"/>
    <property type="match status" value="1"/>
</dbReference>
<evidence type="ECO:0000313" key="18">
    <source>
        <dbReference type="Proteomes" id="UP000001646"/>
    </source>
</evidence>
<dbReference type="eggNOG" id="KOG0381">
    <property type="taxonomic scope" value="Eukaryota"/>
</dbReference>
<evidence type="ECO:0000259" key="16">
    <source>
        <dbReference type="PROSITE" id="PS50118"/>
    </source>
</evidence>
<feature type="compositionally biased region" description="Basic residues" evidence="15">
    <location>
        <begin position="265"/>
        <end position="274"/>
    </location>
</feature>
<dbReference type="GO" id="GO:0006391">
    <property type="term" value="P:transcription initiation at mitochondrial promoter"/>
    <property type="evidence" value="ECO:0000318"/>
    <property type="project" value="GO_Central"/>
</dbReference>
<comment type="subunit">
    <text evidence="13">Monomer; binds DNA as a monomer. Homodimer. Component of the mitochondrial transcription initiation complex, composed at least of TFB2M, TFAM and POLRMT. In this complex TFAM recruits POLRMT to the promoter whereas TFB2M induces structural changes in POLRMT to enable promoter opening and trapping of the DNA non-template strand. Upon metabolic stress, forms a complex composed of FOXO3, SIRT3, TFAM and POLRMT. Interacts with TFB1M and TFB2M. Interacts with CLPX; this enhances DNA-binding.</text>
</comment>
<dbReference type="SMART" id="SM00398">
    <property type="entry name" value="HMG"/>
    <property type="match status" value="2"/>
</dbReference>
<name>H9G8V0_ANOCA</name>
<dbReference type="FunFam" id="1.10.30.10:FF:000043">
    <property type="entry name" value="Transcription factor A, mitochondrial"/>
    <property type="match status" value="1"/>
</dbReference>
<reference evidence="17" key="2">
    <citation type="submission" date="2025-08" db="UniProtKB">
        <authorList>
            <consortium name="Ensembl"/>
        </authorList>
    </citation>
    <scope>IDENTIFICATION</scope>
</reference>
<proteinExistence type="predicted"/>
<dbReference type="Gene3D" id="1.10.30.10">
    <property type="entry name" value="High mobility group box domain"/>
    <property type="match status" value="2"/>
</dbReference>
<keyword evidence="2" id="KW-0597">Phosphoprotein</keyword>
<keyword evidence="4" id="KW-0809">Transit peptide</keyword>
<dbReference type="PANTHER" id="PTHR48112">
    <property type="entry name" value="HIGH MOBILITY GROUP PROTEIN DSP1"/>
    <property type="match status" value="1"/>
</dbReference>
<dbReference type="GO" id="GO:0003677">
    <property type="term" value="F:DNA binding"/>
    <property type="evidence" value="ECO:0007669"/>
    <property type="project" value="UniProtKB-UniRule"/>
</dbReference>
<gene>
    <name evidence="17" type="primary">tfam</name>
</gene>
<evidence type="ECO:0000256" key="1">
    <source>
        <dbReference type="ARBA" id="ARBA00004436"/>
    </source>
</evidence>
<feature type="DNA-binding region" description="HMG box" evidence="14">
    <location>
        <begin position="42"/>
        <end position="110"/>
    </location>
</feature>
<dbReference type="Proteomes" id="UP000001646">
    <property type="component" value="Unplaced"/>
</dbReference>
<keyword evidence="18" id="KW-1185">Reference proteome</keyword>
<evidence type="ECO:0000256" key="5">
    <source>
        <dbReference type="ARBA" id="ARBA00023015"/>
    </source>
</evidence>
<dbReference type="SUPFAM" id="SSF47095">
    <property type="entry name" value="HMG-box"/>
    <property type="match status" value="2"/>
</dbReference>
<dbReference type="OrthoDB" id="5550281at2759"/>
<dbReference type="InterPro" id="IPR050342">
    <property type="entry name" value="HMGB"/>
</dbReference>
<organism evidence="17 18">
    <name type="scientific">Anolis carolinensis</name>
    <name type="common">Green anole</name>
    <name type="synonym">American chameleon</name>
    <dbReference type="NCBI Taxonomy" id="28377"/>
    <lineage>
        <taxon>Eukaryota</taxon>
        <taxon>Metazoa</taxon>
        <taxon>Chordata</taxon>
        <taxon>Craniata</taxon>
        <taxon>Vertebrata</taxon>
        <taxon>Euteleostomi</taxon>
        <taxon>Lepidosauria</taxon>
        <taxon>Squamata</taxon>
        <taxon>Bifurcata</taxon>
        <taxon>Unidentata</taxon>
        <taxon>Episquamata</taxon>
        <taxon>Toxicofera</taxon>
        <taxon>Iguania</taxon>
        <taxon>Dactyloidae</taxon>
        <taxon>Anolis</taxon>
    </lineage>
</organism>
<dbReference type="GeneTree" id="ENSGT00440000039001"/>
<dbReference type="Bgee" id="ENSACAG00000004364">
    <property type="expression patterns" value="Expressed in adrenal gland and 13 other cell types or tissues"/>
</dbReference>
<comment type="function">
    <text evidence="12">Binds to the mitochondrial light strand promoter and functions in mitochondrial transcription regulation. Component of the mitochondrial transcription initiation complex, composed at least of TFB2M, TFAM and POLRMT that is required for basal transcription of mitochondrial DNA. In this complex, TFAM recruits POLRMT to a specific promoter whereas TFB2M induces structural changes in POLRMT to enable promoter opening and trapping of the DNA non-template strand. Required for accurate and efficient promoter recognition by the mitochondrial RNA polymerase. Promotes transcription initiation from the HSP1 and the light strand promoter by binding immediately upstream of transcriptional start sites. Is able to unwind DNA. Bends the mitochondrial light strand promoter DNA into a U-turn shape via its HMG boxes. Required for maintenance of normal levels of mitochondrial DNA. May play a role in organizing and compacting mitochondrial DNA.</text>
</comment>
<keyword evidence="7" id="KW-0496">Mitochondrion</keyword>
<keyword evidence="10" id="KW-1135">Mitochondrion nucleoid</keyword>
<evidence type="ECO:0000256" key="9">
    <source>
        <dbReference type="ARBA" id="ARBA00023163"/>
    </source>
</evidence>
<dbReference type="KEGG" id="acs:100560145"/>
<reference evidence="17" key="1">
    <citation type="submission" date="2009-12" db="EMBL/GenBank/DDBJ databases">
        <title>The Genome Sequence of Anolis carolinensis (Green Anole Lizard).</title>
        <authorList>
            <consortium name="The Genome Sequencing Platform"/>
            <person name="Di Palma F."/>
            <person name="Alfoldi J."/>
            <person name="Heiman D."/>
            <person name="Young S."/>
            <person name="Grabherr M."/>
            <person name="Johnson J."/>
            <person name="Lander E.S."/>
            <person name="Lindblad-Toh K."/>
        </authorList>
    </citation>
    <scope>NUCLEOTIDE SEQUENCE [LARGE SCALE GENOMIC DNA]</scope>
    <source>
        <strain evidence="17">JBL SC #1</strain>
    </source>
</reference>
<dbReference type="PROSITE" id="PS50118">
    <property type="entry name" value="HMG_BOX_2"/>
    <property type="match status" value="2"/>
</dbReference>
<dbReference type="CTD" id="7019"/>
<evidence type="ECO:0000256" key="6">
    <source>
        <dbReference type="ARBA" id="ARBA00023125"/>
    </source>
</evidence>
<accession>H9G8V0</accession>
<evidence type="ECO:0000256" key="11">
    <source>
        <dbReference type="ARBA" id="ARBA00040582"/>
    </source>
</evidence>
<dbReference type="STRING" id="28377.ENSACAP00000004226"/>
<evidence type="ECO:0000256" key="15">
    <source>
        <dbReference type="SAM" id="MobiDB-lite"/>
    </source>
</evidence>
<keyword evidence="5" id="KW-0805">Transcription regulation</keyword>
<dbReference type="Ensembl" id="ENSACAT00000004325.4">
    <property type="protein sequence ID" value="ENSACAP00000004226.4"/>
    <property type="gene ID" value="ENSACAG00000004364.4"/>
</dbReference>
<dbReference type="GO" id="GO:0034246">
    <property type="term" value="F:mitochondrial transcription factor activity"/>
    <property type="evidence" value="ECO:0000318"/>
    <property type="project" value="GO_Central"/>
</dbReference>
<keyword evidence="8" id="KW-0010">Activator</keyword>
<protein>
    <recommendedName>
        <fullName evidence="11">Transcription factor A, mitochondrial</fullName>
    </recommendedName>
</protein>
<feature type="compositionally biased region" description="Basic residues" evidence="15">
    <location>
        <begin position="227"/>
        <end position="248"/>
    </location>
</feature>
<dbReference type="InParanoid" id="H9G8V0"/>
<feature type="region of interest" description="Disordered" evidence="15">
    <location>
        <begin position="227"/>
        <end position="274"/>
    </location>
</feature>
<evidence type="ECO:0000313" key="17">
    <source>
        <dbReference type="Ensembl" id="ENSACAP00000004226.4"/>
    </source>
</evidence>
<feature type="domain" description="HMG box" evidence="16">
    <location>
        <begin position="147"/>
        <end position="211"/>
    </location>
</feature>
<feature type="domain" description="HMG box" evidence="16">
    <location>
        <begin position="42"/>
        <end position="110"/>
    </location>
</feature>
<evidence type="ECO:0000256" key="13">
    <source>
        <dbReference type="ARBA" id="ARBA00046467"/>
    </source>
</evidence>
<dbReference type="HOGENOM" id="CLU_083132_1_0_1"/>
<dbReference type="InterPro" id="IPR036910">
    <property type="entry name" value="HMG_box_dom_sf"/>
</dbReference>
<keyword evidence="14" id="KW-0539">Nucleus</keyword>
<comment type="subcellular location">
    <subcellularLocation>
        <location evidence="1">Mitochondrion matrix</location>
        <location evidence="1">Mitochondrion nucleoid</location>
    </subcellularLocation>
</comment>
<evidence type="ECO:0000256" key="4">
    <source>
        <dbReference type="ARBA" id="ARBA00022946"/>
    </source>
</evidence>
<evidence type="ECO:0000256" key="3">
    <source>
        <dbReference type="ARBA" id="ARBA00022737"/>
    </source>
</evidence>
<evidence type="ECO:0000256" key="10">
    <source>
        <dbReference type="ARBA" id="ARBA00023271"/>
    </source>
</evidence>
<keyword evidence="3" id="KW-0677">Repeat</keyword>
<evidence type="ECO:0000256" key="7">
    <source>
        <dbReference type="ARBA" id="ARBA00023128"/>
    </source>
</evidence>
<evidence type="ECO:0000256" key="14">
    <source>
        <dbReference type="PROSITE-ProRule" id="PRU00267"/>
    </source>
</evidence>
<dbReference type="AlphaFoldDB" id="H9G8V0"/>
<evidence type="ECO:0000256" key="2">
    <source>
        <dbReference type="ARBA" id="ARBA00022553"/>
    </source>
</evidence>
<keyword evidence="9" id="KW-0804">Transcription</keyword>
<dbReference type="GeneID" id="100560145"/>
<reference evidence="17" key="3">
    <citation type="submission" date="2025-09" db="UniProtKB">
        <authorList>
            <consortium name="Ensembl"/>
        </authorList>
    </citation>
    <scope>IDENTIFICATION</scope>
</reference>
<dbReference type="CDD" id="cd21987">
    <property type="entry name" value="HMG-box_TFAM_rpt2"/>
    <property type="match status" value="1"/>
</dbReference>
<dbReference type="InterPro" id="IPR009071">
    <property type="entry name" value="HMG_box_dom"/>
</dbReference>
<evidence type="ECO:0000256" key="8">
    <source>
        <dbReference type="ARBA" id="ARBA00023159"/>
    </source>
</evidence>
<dbReference type="Pfam" id="PF09011">
    <property type="entry name" value="HMG_box_2"/>
    <property type="match status" value="1"/>
</dbReference>
<dbReference type="RefSeq" id="XP_003226485.1">
    <property type="nucleotide sequence ID" value="XM_003226437.4"/>
</dbReference>